<accession>A0AAW4BLV8</accession>
<comment type="caution">
    <text evidence="2">The sequence shown here is derived from an EMBL/GenBank/DDBJ whole genome shotgun (WGS) entry which is preliminary data.</text>
</comment>
<feature type="domain" description="Cyclic nucleotide-binding" evidence="1">
    <location>
        <begin position="30"/>
        <end position="112"/>
    </location>
</feature>
<dbReference type="RefSeq" id="WP_194568242.1">
    <property type="nucleotide sequence ID" value="NZ_RDOK01000037.1"/>
</dbReference>
<evidence type="ECO:0000313" key="3">
    <source>
        <dbReference type="Proteomes" id="UP000786185"/>
    </source>
</evidence>
<dbReference type="CDD" id="cd00038">
    <property type="entry name" value="CAP_ED"/>
    <property type="match status" value="1"/>
</dbReference>
<dbReference type="Proteomes" id="UP000786185">
    <property type="component" value="Unassembled WGS sequence"/>
</dbReference>
<dbReference type="SUPFAM" id="SSF51206">
    <property type="entry name" value="cAMP-binding domain-like"/>
    <property type="match status" value="1"/>
</dbReference>
<dbReference type="EMBL" id="SCLC01000277">
    <property type="protein sequence ID" value="MBF4436668.1"/>
    <property type="molecule type" value="Genomic_DNA"/>
</dbReference>
<organism evidence="2 3">
    <name type="scientific">Vibrio anguillarum</name>
    <name type="common">Listonella anguillarum</name>
    <dbReference type="NCBI Taxonomy" id="55601"/>
    <lineage>
        <taxon>Bacteria</taxon>
        <taxon>Pseudomonadati</taxon>
        <taxon>Pseudomonadota</taxon>
        <taxon>Gammaproteobacteria</taxon>
        <taxon>Vibrionales</taxon>
        <taxon>Vibrionaceae</taxon>
        <taxon>Vibrio</taxon>
    </lineage>
</organism>
<dbReference type="InterPro" id="IPR014710">
    <property type="entry name" value="RmlC-like_jellyroll"/>
</dbReference>
<dbReference type="Pfam" id="PF00027">
    <property type="entry name" value="cNMP_binding"/>
    <property type="match status" value="1"/>
</dbReference>
<dbReference type="InterPro" id="IPR000595">
    <property type="entry name" value="cNMP-bd_dom"/>
</dbReference>
<protein>
    <submittedName>
        <fullName evidence="2">Crp/Fnr family transcriptional regulator</fullName>
    </submittedName>
</protein>
<sequence>MLDAFLEQLQKNDFTRHEVEQLKQSAKLCSLPSRHIFHHQGEVAKEIFFLLEGICHAVYFTDKGKEFSKQFYWENDWIIGFESLVNQTPSPYQLESLTPCSIMSLPIETLRTWRKNKYSIYLKLLEIQLMYKENKERFMLLYTPEERYQQFCNSYPNLLERLTDYQIAAYLGITPISLSRIKKRNPT</sequence>
<dbReference type="InterPro" id="IPR018490">
    <property type="entry name" value="cNMP-bd_dom_sf"/>
</dbReference>
<name>A0AAW4BLV8_VIBAN</name>
<gene>
    <name evidence="2" type="ORF">ERJ77_19660</name>
</gene>
<proteinExistence type="predicted"/>
<dbReference type="AlphaFoldDB" id="A0AAW4BLV8"/>
<evidence type="ECO:0000313" key="2">
    <source>
        <dbReference type="EMBL" id="MBF4436668.1"/>
    </source>
</evidence>
<reference evidence="2" key="1">
    <citation type="journal article" date="2021" name="PeerJ">
        <title>Analysis of 44 Vibrio anguillarum genomes reveals high genetic diversity.</title>
        <authorList>
            <person name="Hansen M.J."/>
            <person name="Dalsgaard I."/>
        </authorList>
    </citation>
    <scope>NUCLEOTIDE SEQUENCE</scope>
    <source>
        <strain evidence="2">850617-1/1</strain>
    </source>
</reference>
<dbReference type="Gene3D" id="2.60.120.10">
    <property type="entry name" value="Jelly Rolls"/>
    <property type="match status" value="1"/>
</dbReference>
<evidence type="ECO:0000259" key="1">
    <source>
        <dbReference type="Pfam" id="PF00027"/>
    </source>
</evidence>